<organism evidence="1 2">
    <name type="scientific">Dermacentor silvarum</name>
    <name type="common">Tick</name>
    <dbReference type="NCBI Taxonomy" id="543639"/>
    <lineage>
        <taxon>Eukaryota</taxon>
        <taxon>Metazoa</taxon>
        <taxon>Ecdysozoa</taxon>
        <taxon>Arthropoda</taxon>
        <taxon>Chelicerata</taxon>
        <taxon>Arachnida</taxon>
        <taxon>Acari</taxon>
        <taxon>Parasitiformes</taxon>
        <taxon>Ixodida</taxon>
        <taxon>Ixodoidea</taxon>
        <taxon>Ixodidae</taxon>
        <taxon>Rhipicephalinae</taxon>
        <taxon>Dermacentor</taxon>
    </lineage>
</organism>
<gene>
    <name evidence="1" type="ORF">HPB49_019398</name>
</gene>
<keyword evidence="2" id="KW-1185">Reference proteome</keyword>
<dbReference type="EMBL" id="CM023473">
    <property type="protein sequence ID" value="KAH7954524.1"/>
    <property type="molecule type" value="Genomic_DNA"/>
</dbReference>
<protein>
    <submittedName>
        <fullName evidence="1">Uncharacterized protein</fullName>
    </submittedName>
</protein>
<reference evidence="1" key="1">
    <citation type="submission" date="2020-05" db="EMBL/GenBank/DDBJ databases">
        <title>Large-scale comparative analyses of tick genomes elucidate their genetic diversity and vector capacities.</title>
        <authorList>
            <person name="Jia N."/>
            <person name="Wang J."/>
            <person name="Shi W."/>
            <person name="Du L."/>
            <person name="Sun Y."/>
            <person name="Zhan W."/>
            <person name="Jiang J."/>
            <person name="Wang Q."/>
            <person name="Zhang B."/>
            <person name="Ji P."/>
            <person name="Sakyi L.B."/>
            <person name="Cui X."/>
            <person name="Yuan T."/>
            <person name="Jiang B."/>
            <person name="Yang W."/>
            <person name="Lam T.T.-Y."/>
            <person name="Chang Q."/>
            <person name="Ding S."/>
            <person name="Wang X."/>
            <person name="Zhu J."/>
            <person name="Ruan X."/>
            <person name="Zhao L."/>
            <person name="Wei J."/>
            <person name="Que T."/>
            <person name="Du C."/>
            <person name="Cheng J."/>
            <person name="Dai P."/>
            <person name="Han X."/>
            <person name="Huang E."/>
            <person name="Gao Y."/>
            <person name="Liu J."/>
            <person name="Shao H."/>
            <person name="Ye R."/>
            <person name="Li L."/>
            <person name="Wei W."/>
            <person name="Wang X."/>
            <person name="Wang C."/>
            <person name="Yang T."/>
            <person name="Huo Q."/>
            <person name="Li W."/>
            <person name="Guo W."/>
            <person name="Chen H."/>
            <person name="Zhou L."/>
            <person name="Ni X."/>
            <person name="Tian J."/>
            <person name="Zhou Y."/>
            <person name="Sheng Y."/>
            <person name="Liu T."/>
            <person name="Pan Y."/>
            <person name="Xia L."/>
            <person name="Li J."/>
            <person name="Zhao F."/>
            <person name="Cao W."/>
        </authorList>
    </citation>
    <scope>NUCLEOTIDE SEQUENCE</scope>
    <source>
        <strain evidence="1">Dsil-2018</strain>
    </source>
</reference>
<evidence type="ECO:0000313" key="2">
    <source>
        <dbReference type="Proteomes" id="UP000821865"/>
    </source>
</evidence>
<sequence>MYGENKEKTEKRRVRGGAPCVRPPVVNVPRSEWAPGAQSGQKGARARPKTTSGGTAAALRLSGGRGPAVTTARKKRESRSPLFASLQRSSVAPLGALIYKAGPLSKYPYGVERTLSELRYGVELLQHCAKDPAVFSLIRAYGINGNALRAAKLEQRGFLLARPAVNIQTSRPVIVGGKTSSNGAAHLLRPQLMPWESQPSMSSGTLSSSGTGSARPLHMVELKNNHRSPTGSTPPFRSQASMRITAQGAANNSATRRHTQRIRLRTAVGTATANRRQDKVRGIFTDLFGSTRTNIAKHLRQATESVRRDTEVPLSRVTDLADSLDAQARKLPDLRAELAESAAAARVLELRVFTEDAYEPLRAAASLASRAAADLEKRMPPMLQKVAETATGLRTAIGDLRGALENATTTVAPNDAYYVALSEEDDFWKR</sequence>
<evidence type="ECO:0000313" key="1">
    <source>
        <dbReference type="EMBL" id="KAH7954524.1"/>
    </source>
</evidence>
<comment type="caution">
    <text evidence="1">The sequence shown here is derived from an EMBL/GenBank/DDBJ whole genome shotgun (WGS) entry which is preliminary data.</text>
</comment>
<name>A0ACB8CZF1_DERSI</name>
<accession>A0ACB8CZF1</accession>
<dbReference type="Proteomes" id="UP000821865">
    <property type="component" value="Chromosome 4"/>
</dbReference>
<proteinExistence type="predicted"/>